<sequence length="169" mass="19263">MDTGTESDSSDLDKDILVIYEYTGHEKGRLKKIDTDLSLQHPYDQDDQFALQAKMLPGLAIVPIIDVIEEFDILTGGQCIPELNLLDWPKQLTPTRWWMKIGKKFTRNRNDPFLMYDDINFKLGYGLEKQREPGVKSGHCYGAQPWFDKSGVVVSGGRGPIKFRTLKPT</sequence>
<name>A0A915HPI2_ROMCU</name>
<evidence type="ECO:0000313" key="1">
    <source>
        <dbReference type="Proteomes" id="UP000887565"/>
    </source>
</evidence>
<protein>
    <submittedName>
        <fullName evidence="2">Uncharacterized protein</fullName>
    </submittedName>
</protein>
<accession>A0A915HPI2</accession>
<dbReference type="Proteomes" id="UP000887565">
    <property type="component" value="Unplaced"/>
</dbReference>
<reference evidence="2" key="1">
    <citation type="submission" date="2022-11" db="UniProtKB">
        <authorList>
            <consortium name="WormBaseParasite"/>
        </authorList>
    </citation>
    <scope>IDENTIFICATION</scope>
</reference>
<keyword evidence="1" id="KW-1185">Reference proteome</keyword>
<dbReference type="AlphaFoldDB" id="A0A915HPI2"/>
<organism evidence="1 2">
    <name type="scientific">Romanomermis culicivorax</name>
    <name type="common">Nematode worm</name>
    <dbReference type="NCBI Taxonomy" id="13658"/>
    <lineage>
        <taxon>Eukaryota</taxon>
        <taxon>Metazoa</taxon>
        <taxon>Ecdysozoa</taxon>
        <taxon>Nematoda</taxon>
        <taxon>Enoplea</taxon>
        <taxon>Dorylaimia</taxon>
        <taxon>Mermithida</taxon>
        <taxon>Mermithoidea</taxon>
        <taxon>Mermithidae</taxon>
        <taxon>Romanomermis</taxon>
    </lineage>
</organism>
<proteinExistence type="predicted"/>
<evidence type="ECO:0000313" key="2">
    <source>
        <dbReference type="WBParaSite" id="nRc.2.0.1.t03262-RA"/>
    </source>
</evidence>
<dbReference type="WBParaSite" id="nRc.2.0.1.t03262-RA">
    <property type="protein sequence ID" value="nRc.2.0.1.t03262-RA"/>
    <property type="gene ID" value="nRc.2.0.1.g03262"/>
</dbReference>